<accession>A0A380TCK0</accession>
<keyword evidence="6" id="KW-0694">RNA-binding</keyword>
<dbReference type="GO" id="GO:0030677">
    <property type="term" value="C:ribonuclease P complex"/>
    <property type="evidence" value="ECO:0007669"/>
    <property type="project" value="TreeGrafter"/>
</dbReference>
<evidence type="ECO:0000256" key="1">
    <source>
        <dbReference type="ARBA" id="ARBA00002663"/>
    </source>
</evidence>
<dbReference type="GO" id="GO:0000049">
    <property type="term" value="F:tRNA binding"/>
    <property type="evidence" value="ECO:0007669"/>
    <property type="project" value="InterPro"/>
</dbReference>
<dbReference type="Gene3D" id="3.30.230.10">
    <property type="match status" value="1"/>
</dbReference>
<evidence type="ECO:0000256" key="6">
    <source>
        <dbReference type="ARBA" id="ARBA00022884"/>
    </source>
</evidence>
<dbReference type="PROSITE" id="PS00648">
    <property type="entry name" value="RIBONUCLEASE_P"/>
    <property type="match status" value="1"/>
</dbReference>
<evidence type="ECO:0000256" key="5">
    <source>
        <dbReference type="ARBA" id="ARBA00022801"/>
    </source>
</evidence>
<evidence type="ECO:0000256" key="3">
    <source>
        <dbReference type="ARBA" id="ARBA00022722"/>
    </source>
</evidence>
<protein>
    <submittedName>
        <fullName evidence="7">Ribonuclease P protein component</fullName>
        <ecNumber evidence="7">3.1.26.5</ecNumber>
    </submittedName>
</protein>
<dbReference type="AlphaFoldDB" id="A0A380TCK0"/>
<keyword evidence="2" id="KW-0819">tRNA processing</keyword>
<dbReference type="SUPFAM" id="SSF54211">
    <property type="entry name" value="Ribosomal protein S5 domain 2-like"/>
    <property type="match status" value="1"/>
</dbReference>
<dbReference type="PANTHER" id="PTHR33992">
    <property type="entry name" value="RIBONUCLEASE P PROTEIN COMPONENT"/>
    <property type="match status" value="1"/>
</dbReference>
<reference evidence="7" key="1">
    <citation type="submission" date="2018-07" db="EMBL/GenBank/DDBJ databases">
        <authorList>
            <person name="Quirk P.G."/>
            <person name="Krulwich T.A."/>
        </authorList>
    </citation>
    <scope>NUCLEOTIDE SEQUENCE</scope>
</reference>
<organism evidence="7">
    <name type="scientific">metagenome</name>
    <dbReference type="NCBI Taxonomy" id="256318"/>
    <lineage>
        <taxon>unclassified sequences</taxon>
        <taxon>metagenomes</taxon>
    </lineage>
</organism>
<dbReference type="InterPro" id="IPR014721">
    <property type="entry name" value="Ribsml_uS5_D2-typ_fold_subgr"/>
</dbReference>
<dbReference type="PANTHER" id="PTHR33992:SF1">
    <property type="entry name" value="RIBONUCLEASE P PROTEIN COMPONENT"/>
    <property type="match status" value="1"/>
</dbReference>
<dbReference type="InterPro" id="IPR020568">
    <property type="entry name" value="Ribosomal_Su5_D2-typ_SF"/>
</dbReference>
<dbReference type="EMBL" id="UIDG01000128">
    <property type="protein sequence ID" value="SUS05814.1"/>
    <property type="molecule type" value="Genomic_DNA"/>
</dbReference>
<dbReference type="InterPro" id="IPR000100">
    <property type="entry name" value="RNase_P"/>
</dbReference>
<dbReference type="EC" id="3.1.26.5" evidence="7"/>
<name>A0A380TCK0_9ZZZZ</name>
<dbReference type="HAMAP" id="MF_00227">
    <property type="entry name" value="RNase_P"/>
    <property type="match status" value="1"/>
</dbReference>
<sequence>MSCALPHLMRRSDYLRVARVGRAWAMPGVVVQVCRQPTERSSEPVAVSCRVGITASRKVGKAVARNRVRRRLRAAAREVLRQHGMTGCDYVLIGRAATLSRPFPALVADLTTALKRLRAYRAATTQVEPTRDGAGFP</sequence>
<keyword evidence="4" id="KW-0255">Endonuclease</keyword>
<evidence type="ECO:0000256" key="4">
    <source>
        <dbReference type="ARBA" id="ARBA00022759"/>
    </source>
</evidence>
<comment type="function">
    <text evidence="1">RNaseP catalyzes the removal of the 5'-leader sequence from pre-tRNA to produce the mature 5'-terminus. It can also cleave other RNA substrates such as 4.5S RNA. The protein component plays an auxiliary but essential role in vivo by binding to the 5'-leader sequence and broadening the substrate specificity of the ribozyme.</text>
</comment>
<evidence type="ECO:0000313" key="7">
    <source>
        <dbReference type="EMBL" id="SUS05814.1"/>
    </source>
</evidence>
<dbReference type="Pfam" id="PF00825">
    <property type="entry name" value="Ribonuclease_P"/>
    <property type="match status" value="1"/>
</dbReference>
<keyword evidence="5 7" id="KW-0378">Hydrolase</keyword>
<proteinExistence type="inferred from homology"/>
<evidence type="ECO:0000256" key="2">
    <source>
        <dbReference type="ARBA" id="ARBA00022694"/>
    </source>
</evidence>
<dbReference type="NCBIfam" id="TIGR00188">
    <property type="entry name" value="rnpA"/>
    <property type="match status" value="1"/>
</dbReference>
<dbReference type="InterPro" id="IPR020539">
    <property type="entry name" value="RNase_P_CS"/>
</dbReference>
<keyword evidence="3" id="KW-0540">Nuclease</keyword>
<dbReference type="GO" id="GO:0004526">
    <property type="term" value="F:ribonuclease P activity"/>
    <property type="evidence" value="ECO:0007669"/>
    <property type="project" value="UniProtKB-EC"/>
</dbReference>
<dbReference type="GO" id="GO:0042781">
    <property type="term" value="F:3'-tRNA processing endoribonuclease activity"/>
    <property type="evidence" value="ECO:0007669"/>
    <property type="project" value="TreeGrafter"/>
</dbReference>
<gene>
    <name evidence="7" type="primary">rnpA</name>
    <name evidence="7" type="ORF">DF3PB_2130006</name>
</gene>